<feature type="compositionally biased region" description="Gly residues" evidence="1">
    <location>
        <begin position="21"/>
        <end position="32"/>
    </location>
</feature>
<dbReference type="AlphaFoldDB" id="A0A382BJZ9"/>
<feature type="region of interest" description="Disordered" evidence="1">
    <location>
        <begin position="371"/>
        <end position="485"/>
    </location>
</feature>
<dbReference type="EMBL" id="UINC01030104">
    <property type="protein sequence ID" value="SVB13949.1"/>
    <property type="molecule type" value="Genomic_DNA"/>
</dbReference>
<dbReference type="GO" id="GO:0005509">
    <property type="term" value="F:calcium ion binding"/>
    <property type="evidence" value="ECO:0007669"/>
    <property type="project" value="InterPro"/>
</dbReference>
<dbReference type="PANTHER" id="PTHR40050">
    <property type="entry name" value="INNER SPORE COAT PROTEIN H"/>
    <property type="match status" value="1"/>
</dbReference>
<name>A0A382BJZ9_9ZZZZ</name>
<feature type="domain" description="EF-hand" evidence="2">
    <location>
        <begin position="421"/>
        <end position="456"/>
    </location>
</feature>
<dbReference type="PROSITE" id="PS00018">
    <property type="entry name" value="EF_HAND_1"/>
    <property type="match status" value="2"/>
</dbReference>
<dbReference type="InterPro" id="IPR002048">
    <property type="entry name" value="EF_hand_dom"/>
</dbReference>
<reference evidence="3" key="1">
    <citation type="submission" date="2018-05" db="EMBL/GenBank/DDBJ databases">
        <authorList>
            <person name="Lanie J.A."/>
            <person name="Ng W.-L."/>
            <person name="Kazmierczak K.M."/>
            <person name="Andrzejewski T.M."/>
            <person name="Davidsen T.M."/>
            <person name="Wayne K.J."/>
            <person name="Tettelin H."/>
            <person name="Glass J.I."/>
            <person name="Rusch D."/>
            <person name="Podicherti R."/>
            <person name="Tsui H.-C.T."/>
            <person name="Winkler M.E."/>
        </authorList>
    </citation>
    <scope>NUCLEOTIDE SEQUENCE</scope>
</reference>
<organism evidence="3">
    <name type="scientific">marine metagenome</name>
    <dbReference type="NCBI Taxonomy" id="408172"/>
    <lineage>
        <taxon>unclassified sequences</taxon>
        <taxon>metagenomes</taxon>
        <taxon>ecological metagenomes</taxon>
    </lineage>
</organism>
<sequence>MDLNKDGQLTFEEMAPSFPGGRPGPGRPGGMGPNRSEQKLAKKFDADKNGFLDSAERQEALKAVQGGGRPGGSPGRRPRGGQAQGGTPGPKVSPGDVKNYPKAGLYDPAVLRTVFIEFDTETWEDEMAKFKNTDVEMPATLTVDGRKYPMVGIKFRGQSSFGHIPAGSKRSLNLSMDFINRDQRLYGYKTINLLNCNGDASFLSSILYSHLAADYLPVPKANMMKVVINGESWGVYSNVQQYNKDFLKEFYGTTTGARWKVPGSPQADGGLRFLGEDIAPYRQRFEIKSKDKDKSWKALINLCKVLNETPAKDLPEAIEPILNVDGVLRFLAIDVAVVNSDGYWTRASDYSIYLNPDGVFHILPHDMNEAFRGGGRPGGGLPGGPPPQFDAPGGGRGPDSPPPHPIEAAIDRNRDGELSRDEIKNITQALTALDRNKNGQIDPEELRPQFEFGPTGGGFGRPGRRGGFGRPGGGGGHGGPTLDPLVGLDSERMPLRSKLLAVPQYRARYLQLLRTIAEKSLTHKNLSPVIARYRELIADEVKNDTRKTSSDDAFTNATAPLNENEAPTPGSLNDFIEQRRSFLLKHGEIKK</sequence>
<accession>A0A382BJZ9</accession>
<dbReference type="Pfam" id="PF08757">
    <property type="entry name" value="CotH"/>
    <property type="match status" value="2"/>
</dbReference>
<dbReference type="Pfam" id="PF13202">
    <property type="entry name" value="EF-hand_5"/>
    <property type="match status" value="3"/>
</dbReference>
<protein>
    <recommendedName>
        <fullName evidence="2">EF-hand domain-containing protein</fullName>
    </recommendedName>
</protein>
<proteinExistence type="predicted"/>
<evidence type="ECO:0000313" key="3">
    <source>
        <dbReference type="EMBL" id="SVB13949.1"/>
    </source>
</evidence>
<dbReference type="InterPro" id="IPR014867">
    <property type="entry name" value="Spore_coat_CotH_CotH2/3/7"/>
</dbReference>
<dbReference type="InterPro" id="IPR011992">
    <property type="entry name" value="EF-hand-dom_pair"/>
</dbReference>
<evidence type="ECO:0000259" key="2">
    <source>
        <dbReference type="PROSITE" id="PS50222"/>
    </source>
</evidence>
<gene>
    <name evidence="3" type="ORF">METZ01_LOCUS166803</name>
</gene>
<feature type="compositionally biased region" description="Gly residues" evidence="1">
    <location>
        <begin position="454"/>
        <end position="479"/>
    </location>
</feature>
<dbReference type="Gene3D" id="1.10.238.10">
    <property type="entry name" value="EF-hand"/>
    <property type="match status" value="2"/>
</dbReference>
<feature type="compositionally biased region" description="Gly residues" evidence="1">
    <location>
        <begin position="65"/>
        <end position="74"/>
    </location>
</feature>
<dbReference type="InterPro" id="IPR018247">
    <property type="entry name" value="EF_Hand_1_Ca_BS"/>
</dbReference>
<feature type="compositionally biased region" description="Basic and acidic residues" evidence="1">
    <location>
        <begin position="36"/>
        <end position="60"/>
    </location>
</feature>
<feature type="compositionally biased region" description="Basic and acidic residues" evidence="1">
    <location>
        <begin position="409"/>
        <end position="424"/>
    </location>
</feature>
<feature type="region of interest" description="Disordered" evidence="1">
    <location>
        <begin position="1"/>
        <end position="99"/>
    </location>
</feature>
<dbReference type="SUPFAM" id="SSF47473">
    <property type="entry name" value="EF-hand"/>
    <property type="match status" value="1"/>
</dbReference>
<dbReference type="PANTHER" id="PTHR40050:SF1">
    <property type="entry name" value="INNER SPORE COAT PROTEIN H"/>
    <property type="match status" value="1"/>
</dbReference>
<feature type="region of interest" description="Disordered" evidence="1">
    <location>
        <begin position="544"/>
        <end position="573"/>
    </location>
</feature>
<dbReference type="PROSITE" id="PS50222">
    <property type="entry name" value="EF_HAND_2"/>
    <property type="match status" value="1"/>
</dbReference>
<feature type="compositionally biased region" description="Gly residues" evidence="1">
    <location>
        <begin position="372"/>
        <end position="382"/>
    </location>
</feature>
<evidence type="ECO:0000256" key="1">
    <source>
        <dbReference type="SAM" id="MobiDB-lite"/>
    </source>
</evidence>
<feature type="compositionally biased region" description="Polar residues" evidence="1">
    <location>
        <begin position="551"/>
        <end position="561"/>
    </location>
</feature>